<organism evidence="2 3">
    <name type="scientific">Actinokineospora cianjurensis</name>
    <dbReference type="NCBI Taxonomy" id="585224"/>
    <lineage>
        <taxon>Bacteria</taxon>
        <taxon>Bacillati</taxon>
        <taxon>Actinomycetota</taxon>
        <taxon>Actinomycetes</taxon>
        <taxon>Pseudonocardiales</taxon>
        <taxon>Pseudonocardiaceae</taxon>
        <taxon>Actinokineospora</taxon>
    </lineage>
</organism>
<keyword evidence="3" id="KW-1185">Reference proteome</keyword>
<protein>
    <submittedName>
        <fullName evidence="2">Uncharacterized protein</fullName>
    </submittedName>
</protein>
<evidence type="ECO:0000256" key="1">
    <source>
        <dbReference type="SAM" id="MobiDB-lite"/>
    </source>
</evidence>
<feature type="region of interest" description="Disordered" evidence="1">
    <location>
        <begin position="566"/>
        <end position="600"/>
    </location>
</feature>
<gene>
    <name evidence="2" type="ORF">CLV68_2409</name>
</gene>
<proteinExistence type="predicted"/>
<dbReference type="OrthoDB" id="3261206at2"/>
<comment type="caution">
    <text evidence="2">The sequence shown here is derived from an EMBL/GenBank/DDBJ whole genome shotgun (WGS) entry which is preliminary data.</text>
</comment>
<accession>A0A421BC00</accession>
<evidence type="ECO:0000313" key="3">
    <source>
        <dbReference type="Proteomes" id="UP000282454"/>
    </source>
</evidence>
<name>A0A421BC00_9PSEU</name>
<feature type="region of interest" description="Disordered" evidence="1">
    <location>
        <begin position="498"/>
        <end position="520"/>
    </location>
</feature>
<dbReference type="RefSeq" id="WP_121390441.1">
    <property type="nucleotide sequence ID" value="NZ_RCDD01000001.1"/>
</dbReference>
<dbReference type="Proteomes" id="UP000282454">
    <property type="component" value="Unassembled WGS sequence"/>
</dbReference>
<dbReference type="AlphaFoldDB" id="A0A421BC00"/>
<dbReference type="EMBL" id="RCDD01000001">
    <property type="protein sequence ID" value="RLK61866.1"/>
    <property type="molecule type" value="Genomic_DNA"/>
</dbReference>
<evidence type="ECO:0000313" key="2">
    <source>
        <dbReference type="EMBL" id="RLK61866.1"/>
    </source>
</evidence>
<reference evidence="2 3" key="1">
    <citation type="submission" date="2018-10" db="EMBL/GenBank/DDBJ databases">
        <title>Genomic Encyclopedia of Archaeal and Bacterial Type Strains, Phase II (KMG-II): from individual species to whole genera.</title>
        <authorList>
            <person name="Goeker M."/>
        </authorList>
    </citation>
    <scope>NUCLEOTIDE SEQUENCE [LARGE SCALE GENOMIC DNA]</scope>
    <source>
        <strain evidence="2 3">DSM 45657</strain>
    </source>
</reference>
<sequence length="620" mass="67255">MVHLFAHETLREAAEDAFGPALAEYRARLHDWADAYRSRGWPPNTPVYLLRGYSRMLADIPDRARLLALVTDPVRRDRMLDHTGGDALAMAELTTAATRFVDPPDLGSLLVLAHTSSDVVARNWNIPDELPAVWEALGHRDRAAALAEGTGRVGPLVEMMRVTNSAERARVLFDRALTVAAALDTGAAAATAVLSILDAAADRAPLGWESEVDGLLDRAERLLESEPDPIFVLRGQAALARTAARCGRTECAAGLVEIAERSPWAFDTKAMILTAHARWLVQGVASARAELERLMGIREESLDQPTEAMIVEYAAAVGDPAWRDSIIHRLFQGMWWVSPYGLSELCVAFVRAGRVDAVEKMVGLAGDQWYGALAATDAAALAMGEPGVAARLLALREPERFSRPRHLAIRAAVEPDRHRARELAASAAVAARTMADPDNLPLLIDVGTALADAGFRDLAARLSRAALAEFEMGIRRETDRSSGELAVLFTKAGLDLPAAVEGGEPPAWQGPRQTSPRRSRALTTRWLSNSCSSRPSTAATTATPSPLWPLWTVPPSRRWPRCCWRRRKAPPSTGEDPQADQGGESTCGSGRAASRARWLPIPWGRSVPWGRCVGGEPRRG</sequence>